<keyword evidence="2" id="KW-1185">Reference proteome</keyword>
<name>A0ACB7X3E3_9ERIC</name>
<sequence length="630" mass="70794">MIGVMEEMRQQMDEIRKAIATLTSYRNPEIYPSVEQQPAPLLPQGEEEAAELDQNTFEWPWSRSNKKKKGGFRAASFVFVYGSFESMTFTANTASLVLYFYLKLHFDIPASANTLTNLVGSTFLLSIIGAFVSDTYLNRYTTCLIFGLLEVLAWVLITIQAHDHKLQPSPCDKSSCVEGGIAVMLYFSLYLYALGSGGVKGALPSLGADQFDRKDSKEAKALATYFNFLILTNTIGAMVGVTVVVWVSTNKGWWLGFLISTIVTAIGYVVFAVGKPLYRIQTPRESPFVRIAQVFVVSFRNRRLRFPESIAELYENNEYEGKISHTKQFRCLDKAAILGEDGKRSSWRVCTVTQVEEVKILTRMMPIIASTILMNTCMAQLQTFSVQQGNLMNRHLGSFEVPAPSIPVIPLLFLAVLIPLYEFTFVPFARKITGHPSGITQLQRVGIGLVLSAISMAVAGFVEVKRRNRSIENPLKPISLFWLSFQFGIFGIADMFTLVGLLEFFYKEAPACMRSLSTSFTWISFSLGFFLSSVLVDIVKSVTRKTDPSGKAWLFGQDLDQNKLDRFYWFLAILSCLNFLNFLYWASWYKYKKDEPKIEPVRISSSGMPFLLEESSSPTVDGVSSTNYCS</sequence>
<dbReference type="EMBL" id="CM037152">
    <property type="protein sequence ID" value="KAH7835153.1"/>
    <property type="molecule type" value="Genomic_DNA"/>
</dbReference>
<protein>
    <submittedName>
        <fullName evidence="1">Uncharacterized protein</fullName>
    </submittedName>
</protein>
<reference evidence="1 2" key="1">
    <citation type="journal article" date="2021" name="Hortic Res">
        <title>High-quality reference genome and annotation aids understanding of berry development for evergreen blueberry (Vaccinium darrowii).</title>
        <authorList>
            <person name="Yu J."/>
            <person name="Hulse-Kemp A.M."/>
            <person name="Babiker E."/>
            <person name="Staton M."/>
        </authorList>
    </citation>
    <scope>NUCLEOTIDE SEQUENCE [LARGE SCALE GENOMIC DNA]</scope>
    <source>
        <strain evidence="2">cv. NJ 8807/NJ 8810</strain>
        <tissue evidence="1">Young leaf</tissue>
    </source>
</reference>
<organism evidence="1 2">
    <name type="scientific">Vaccinium darrowii</name>
    <dbReference type="NCBI Taxonomy" id="229202"/>
    <lineage>
        <taxon>Eukaryota</taxon>
        <taxon>Viridiplantae</taxon>
        <taxon>Streptophyta</taxon>
        <taxon>Embryophyta</taxon>
        <taxon>Tracheophyta</taxon>
        <taxon>Spermatophyta</taxon>
        <taxon>Magnoliopsida</taxon>
        <taxon>eudicotyledons</taxon>
        <taxon>Gunneridae</taxon>
        <taxon>Pentapetalae</taxon>
        <taxon>asterids</taxon>
        <taxon>Ericales</taxon>
        <taxon>Ericaceae</taxon>
        <taxon>Vaccinioideae</taxon>
        <taxon>Vaccinieae</taxon>
        <taxon>Vaccinium</taxon>
    </lineage>
</organism>
<dbReference type="Proteomes" id="UP000828048">
    <property type="component" value="Chromosome 2"/>
</dbReference>
<proteinExistence type="predicted"/>
<comment type="caution">
    <text evidence="1">The sequence shown here is derived from an EMBL/GenBank/DDBJ whole genome shotgun (WGS) entry which is preliminary data.</text>
</comment>
<evidence type="ECO:0000313" key="1">
    <source>
        <dbReference type="EMBL" id="KAH7835153.1"/>
    </source>
</evidence>
<gene>
    <name evidence="1" type="ORF">Vadar_023373</name>
</gene>
<accession>A0ACB7X3E3</accession>
<evidence type="ECO:0000313" key="2">
    <source>
        <dbReference type="Proteomes" id="UP000828048"/>
    </source>
</evidence>